<proteinExistence type="predicted"/>
<reference evidence="1" key="2">
    <citation type="journal article" date="2020" name="Nat. Commun.">
        <title>Large-scale genome sequencing of mycorrhizal fungi provides insights into the early evolution of symbiotic traits.</title>
        <authorList>
            <person name="Miyauchi S."/>
            <person name="Kiss E."/>
            <person name="Kuo A."/>
            <person name="Drula E."/>
            <person name="Kohler A."/>
            <person name="Sanchez-Garcia M."/>
            <person name="Morin E."/>
            <person name="Andreopoulos B."/>
            <person name="Barry K.W."/>
            <person name="Bonito G."/>
            <person name="Buee M."/>
            <person name="Carver A."/>
            <person name="Chen C."/>
            <person name="Cichocki N."/>
            <person name="Clum A."/>
            <person name="Culley D."/>
            <person name="Crous P.W."/>
            <person name="Fauchery L."/>
            <person name="Girlanda M."/>
            <person name="Hayes R.D."/>
            <person name="Keri Z."/>
            <person name="LaButti K."/>
            <person name="Lipzen A."/>
            <person name="Lombard V."/>
            <person name="Magnuson J."/>
            <person name="Maillard F."/>
            <person name="Murat C."/>
            <person name="Nolan M."/>
            <person name="Ohm R.A."/>
            <person name="Pangilinan J."/>
            <person name="Pereira M.F."/>
            <person name="Perotto S."/>
            <person name="Peter M."/>
            <person name="Pfister S."/>
            <person name="Riley R."/>
            <person name="Sitrit Y."/>
            <person name="Stielow J.B."/>
            <person name="Szollosi G."/>
            <person name="Zifcakova L."/>
            <person name="Stursova M."/>
            <person name="Spatafora J.W."/>
            <person name="Tedersoo L."/>
            <person name="Vaario L.M."/>
            <person name="Yamada A."/>
            <person name="Yan M."/>
            <person name="Wang P."/>
            <person name="Xu J."/>
            <person name="Bruns T."/>
            <person name="Baldrian P."/>
            <person name="Vilgalys R."/>
            <person name="Dunand C."/>
            <person name="Henrissat B."/>
            <person name="Grigoriev I.V."/>
            <person name="Hibbett D."/>
            <person name="Nagy L.G."/>
            <person name="Martin F.M."/>
        </authorList>
    </citation>
    <scope>NUCLEOTIDE SEQUENCE</scope>
    <source>
        <strain evidence="1">Prilba</strain>
    </source>
</reference>
<sequence length="146" mass="16606">MLAGGNRNANNVPISHDGMRDWSFGLCDCFARCGLCLWSWCCPCVVYTKSKQRLANLQNQGNRLASGGDYCDCNCCLYLGIDVCSGLGWILQIPLRADIRGRYRIRGNQFYDCLLSCFCRPCALVQERREIELEENSFQQVQVIMK</sequence>
<organism evidence="1 2">
    <name type="scientific">Russula ochroleuca</name>
    <dbReference type="NCBI Taxonomy" id="152965"/>
    <lineage>
        <taxon>Eukaryota</taxon>
        <taxon>Fungi</taxon>
        <taxon>Dikarya</taxon>
        <taxon>Basidiomycota</taxon>
        <taxon>Agaricomycotina</taxon>
        <taxon>Agaricomycetes</taxon>
        <taxon>Russulales</taxon>
        <taxon>Russulaceae</taxon>
        <taxon>Russula</taxon>
    </lineage>
</organism>
<dbReference type="InterPro" id="IPR006461">
    <property type="entry name" value="PLAC_motif_containing"/>
</dbReference>
<dbReference type="Proteomes" id="UP000759537">
    <property type="component" value="Unassembled WGS sequence"/>
</dbReference>
<dbReference type="Pfam" id="PF04749">
    <property type="entry name" value="PLAC8"/>
    <property type="match status" value="1"/>
</dbReference>
<evidence type="ECO:0000313" key="1">
    <source>
        <dbReference type="EMBL" id="KAF8467962.1"/>
    </source>
</evidence>
<dbReference type="OrthoDB" id="1045822at2759"/>
<reference evidence="1" key="1">
    <citation type="submission" date="2019-10" db="EMBL/GenBank/DDBJ databases">
        <authorList>
            <consortium name="DOE Joint Genome Institute"/>
            <person name="Kuo A."/>
            <person name="Miyauchi S."/>
            <person name="Kiss E."/>
            <person name="Drula E."/>
            <person name="Kohler A."/>
            <person name="Sanchez-Garcia M."/>
            <person name="Andreopoulos B."/>
            <person name="Barry K.W."/>
            <person name="Bonito G."/>
            <person name="Buee M."/>
            <person name="Carver A."/>
            <person name="Chen C."/>
            <person name="Cichocki N."/>
            <person name="Clum A."/>
            <person name="Culley D."/>
            <person name="Crous P.W."/>
            <person name="Fauchery L."/>
            <person name="Girlanda M."/>
            <person name="Hayes R."/>
            <person name="Keri Z."/>
            <person name="LaButti K."/>
            <person name="Lipzen A."/>
            <person name="Lombard V."/>
            <person name="Magnuson J."/>
            <person name="Maillard F."/>
            <person name="Morin E."/>
            <person name="Murat C."/>
            <person name="Nolan M."/>
            <person name="Ohm R."/>
            <person name="Pangilinan J."/>
            <person name="Pereira M."/>
            <person name="Perotto S."/>
            <person name="Peter M."/>
            <person name="Riley R."/>
            <person name="Sitrit Y."/>
            <person name="Stielow B."/>
            <person name="Szollosi G."/>
            <person name="Zifcakova L."/>
            <person name="Stursova M."/>
            <person name="Spatafora J.W."/>
            <person name="Tedersoo L."/>
            <person name="Vaario L.-M."/>
            <person name="Yamada A."/>
            <person name="Yan M."/>
            <person name="Wang P."/>
            <person name="Xu J."/>
            <person name="Bruns T."/>
            <person name="Baldrian P."/>
            <person name="Vilgalys R."/>
            <person name="Henrissat B."/>
            <person name="Grigoriev I.V."/>
            <person name="Hibbett D."/>
            <person name="Nagy L.G."/>
            <person name="Martin F.M."/>
        </authorList>
    </citation>
    <scope>NUCLEOTIDE SEQUENCE</scope>
    <source>
        <strain evidence="1">Prilba</strain>
    </source>
</reference>
<dbReference type="NCBIfam" id="TIGR01571">
    <property type="entry name" value="A_thal_Cys_rich"/>
    <property type="match status" value="1"/>
</dbReference>
<dbReference type="PANTHER" id="PTHR15907">
    <property type="entry name" value="DUF614 FAMILY PROTEIN-RELATED"/>
    <property type="match status" value="1"/>
</dbReference>
<accession>A0A9P5JXR5</accession>
<gene>
    <name evidence="1" type="ORF">DFH94DRAFT_777577</name>
</gene>
<protein>
    <submittedName>
        <fullName evidence="1">PLAC8 family-domain-containing protein</fullName>
    </submittedName>
</protein>
<comment type="caution">
    <text evidence="1">The sequence shown here is derived from an EMBL/GenBank/DDBJ whole genome shotgun (WGS) entry which is preliminary data.</text>
</comment>
<dbReference type="EMBL" id="WHVB01000034">
    <property type="protein sequence ID" value="KAF8467962.1"/>
    <property type="molecule type" value="Genomic_DNA"/>
</dbReference>
<dbReference type="AlphaFoldDB" id="A0A9P5JXR5"/>
<name>A0A9P5JXR5_9AGAM</name>
<evidence type="ECO:0000313" key="2">
    <source>
        <dbReference type="Proteomes" id="UP000759537"/>
    </source>
</evidence>
<keyword evidence="2" id="KW-1185">Reference proteome</keyword>